<gene>
    <name evidence="3" type="ORF">BKA00_002792</name>
</gene>
<evidence type="ECO:0000313" key="3">
    <source>
        <dbReference type="EMBL" id="MBB6395878.1"/>
    </source>
</evidence>
<keyword evidence="4" id="KW-1185">Reference proteome</keyword>
<evidence type="ECO:0000259" key="2">
    <source>
        <dbReference type="Pfam" id="PF13569"/>
    </source>
</evidence>
<evidence type="ECO:0000313" key="4">
    <source>
        <dbReference type="Proteomes" id="UP000546324"/>
    </source>
</evidence>
<dbReference type="Proteomes" id="UP000546324">
    <property type="component" value="Unassembled WGS sequence"/>
</dbReference>
<organism evidence="3 4">
    <name type="scientific">Actinomadura coerulea</name>
    <dbReference type="NCBI Taxonomy" id="46159"/>
    <lineage>
        <taxon>Bacteria</taxon>
        <taxon>Bacillati</taxon>
        <taxon>Actinomycetota</taxon>
        <taxon>Actinomycetes</taxon>
        <taxon>Streptosporangiales</taxon>
        <taxon>Thermomonosporaceae</taxon>
        <taxon>Actinomadura</taxon>
    </lineage>
</organism>
<feature type="domain" description="DUF4132" evidence="2">
    <location>
        <begin position="456"/>
        <end position="633"/>
    </location>
</feature>
<feature type="region of interest" description="Disordered" evidence="1">
    <location>
        <begin position="454"/>
        <end position="473"/>
    </location>
</feature>
<evidence type="ECO:0000256" key="1">
    <source>
        <dbReference type="SAM" id="MobiDB-lite"/>
    </source>
</evidence>
<feature type="region of interest" description="Disordered" evidence="1">
    <location>
        <begin position="1"/>
        <end position="31"/>
    </location>
</feature>
<dbReference type="EMBL" id="JACHMQ010000001">
    <property type="protein sequence ID" value="MBB6395878.1"/>
    <property type="molecule type" value="Genomic_DNA"/>
</dbReference>
<proteinExistence type="predicted"/>
<dbReference type="Pfam" id="PF13569">
    <property type="entry name" value="DUF4132"/>
    <property type="match status" value="1"/>
</dbReference>
<sequence>MDLPKALLDPPWARRPAPAPSGDEPVLVPGLTAPDDRAVVWEPGERESWAAVPSYGSWKDGAWEEAAEEFRDGRMGYEPTRAGFLAQAPEHLARPLLAGWKPHVTWDFDHSLKPIVARFETEAWDVAVRLAKQNPYGTGPVVLPFLSADVARMAADWLYRLKSAQKLSRAWFARHGLAAVPYLVPDALGKRVGPRRGAVKALRTIEGDVAEAARVHGDEAAEAVARLLAAAPPGTAPVEPPVRAPSLPRWLDADALPRPVLRDGGELPGEAARNLLLALTVSPGARLDVTGVVDGAAEVCDPESLTAFVWAQFVAWQAAGMPKGSGFVLSALGRFGDDVVVRMLAPLVREWPGRSGGYSSAVQGLEALVGIGTDLALTHLNGIAQKSRYKGLRGEAQRKLAQIAERRGLTAGQLADRLVPDFGLDADGTLTLDYGPRRFVVGFDEQLKPYVADEDGARRKALPKPGAKDDPELAPAAHRRFAELRKDLRAVASAEVARLESAMVTGRAWTPAEFGAFLVAHPLMRHLARRLVWLSGDRAFRLAEDRTFADLHDETVEPAPSADVRIAHPVLLGDSLAAWSEVFADYEILQPFPQLGRPVHALADGEGKSGRLERFEGAAVPTGRVLGLTRTGWRRGSPQDNGIEHWISWTLAPGLSVVVDLSPGIAVGYVDLNPVQTIERVWIAPAPGAPTDALEDALKSADPVRVSELLADLTDLTTAPPR</sequence>
<protein>
    <recommendedName>
        <fullName evidence="2">DUF4132 domain-containing protein</fullName>
    </recommendedName>
</protein>
<comment type="caution">
    <text evidence="3">The sequence shown here is derived from an EMBL/GenBank/DDBJ whole genome shotgun (WGS) entry which is preliminary data.</text>
</comment>
<accession>A0A7X0FY45</accession>
<dbReference type="InterPro" id="IPR025406">
    <property type="entry name" value="DUF4132"/>
</dbReference>
<reference evidence="3 4" key="1">
    <citation type="submission" date="2020-08" db="EMBL/GenBank/DDBJ databases">
        <title>Sequencing the genomes of 1000 actinobacteria strains.</title>
        <authorList>
            <person name="Klenk H.-P."/>
        </authorList>
    </citation>
    <scope>NUCLEOTIDE SEQUENCE [LARGE SCALE GENOMIC DNA]</scope>
    <source>
        <strain evidence="3 4">DSM 43675</strain>
    </source>
</reference>
<dbReference type="RefSeq" id="WP_185025309.1">
    <property type="nucleotide sequence ID" value="NZ_JACHMQ010000001.1"/>
</dbReference>
<dbReference type="AlphaFoldDB" id="A0A7X0FY45"/>
<name>A0A7X0FY45_9ACTN</name>